<feature type="transmembrane region" description="Helical" evidence="1">
    <location>
        <begin position="21"/>
        <end position="44"/>
    </location>
</feature>
<keyword evidence="1" id="KW-0812">Transmembrane</keyword>
<comment type="caution">
    <text evidence="2">The sequence shown here is derived from an EMBL/GenBank/DDBJ whole genome shotgun (WGS) entry which is preliminary data.</text>
</comment>
<proteinExistence type="predicted"/>
<dbReference type="Proteomes" id="UP000234323">
    <property type="component" value="Unassembled WGS sequence"/>
</dbReference>
<evidence type="ECO:0000313" key="3">
    <source>
        <dbReference type="Proteomes" id="UP000234323"/>
    </source>
</evidence>
<gene>
    <name evidence="2" type="ORF">RhiirA4_481576</name>
</gene>
<organism evidence="2 3">
    <name type="scientific">Rhizophagus irregularis</name>
    <dbReference type="NCBI Taxonomy" id="588596"/>
    <lineage>
        <taxon>Eukaryota</taxon>
        <taxon>Fungi</taxon>
        <taxon>Fungi incertae sedis</taxon>
        <taxon>Mucoromycota</taxon>
        <taxon>Glomeromycotina</taxon>
        <taxon>Glomeromycetes</taxon>
        <taxon>Glomerales</taxon>
        <taxon>Glomeraceae</taxon>
        <taxon>Rhizophagus</taxon>
    </lineage>
</organism>
<sequence length="53" mass="6384">MTFKMIFDALSKLAEQAKKKFFYLWKAKAPDFMMHIYIFIYVLVGDLSPQRDF</sequence>
<keyword evidence="1" id="KW-0472">Membrane</keyword>
<dbReference type="EMBL" id="LLXI01003361">
    <property type="protein sequence ID" value="PKY59102.1"/>
    <property type="molecule type" value="Genomic_DNA"/>
</dbReference>
<accession>A0A2I1HJR1</accession>
<evidence type="ECO:0000313" key="2">
    <source>
        <dbReference type="EMBL" id="PKY59102.1"/>
    </source>
</evidence>
<keyword evidence="3" id="KW-1185">Reference proteome</keyword>
<keyword evidence="1" id="KW-1133">Transmembrane helix</keyword>
<name>A0A2I1HJR1_9GLOM</name>
<reference evidence="2 3" key="1">
    <citation type="submission" date="2015-10" db="EMBL/GenBank/DDBJ databases">
        <title>Genome analyses suggest a sexual origin of heterokaryosis in a supposedly ancient asexual fungus.</title>
        <authorList>
            <person name="Ropars J."/>
            <person name="Sedzielewska K."/>
            <person name="Noel J."/>
            <person name="Charron P."/>
            <person name="Farinelli L."/>
            <person name="Marton T."/>
            <person name="Kruger M."/>
            <person name="Pelin A."/>
            <person name="Brachmann A."/>
            <person name="Corradi N."/>
        </authorList>
    </citation>
    <scope>NUCLEOTIDE SEQUENCE [LARGE SCALE GENOMIC DNA]</scope>
    <source>
        <strain evidence="2 3">A4</strain>
    </source>
</reference>
<dbReference type="AlphaFoldDB" id="A0A2I1HJR1"/>
<evidence type="ECO:0000256" key="1">
    <source>
        <dbReference type="SAM" id="Phobius"/>
    </source>
</evidence>
<protein>
    <submittedName>
        <fullName evidence="2">Uncharacterized protein</fullName>
    </submittedName>
</protein>